<gene>
    <name evidence="8" type="ORF">HPP92_022875</name>
</gene>
<dbReference type="GO" id="GO:0005634">
    <property type="term" value="C:nucleus"/>
    <property type="evidence" value="ECO:0007669"/>
    <property type="project" value="TreeGrafter"/>
</dbReference>
<keyword evidence="4" id="KW-0418">Kinase</keyword>
<evidence type="ECO:0000256" key="6">
    <source>
        <dbReference type="ARBA" id="ARBA00049280"/>
    </source>
</evidence>
<dbReference type="InterPro" id="IPR000719">
    <property type="entry name" value="Prot_kinase_dom"/>
</dbReference>
<evidence type="ECO:0000256" key="1">
    <source>
        <dbReference type="ARBA" id="ARBA00022527"/>
    </source>
</evidence>
<dbReference type="Gene3D" id="3.30.200.20">
    <property type="entry name" value="Phosphorylase Kinase, domain 1"/>
    <property type="match status" value="1"/>
</dbReference>
<dbReference type="GO" id="GO:0000307">
    <property type="term" value="C:cyclin-dependent protein kinase holoenzyme complex"/>
    <property type="evidence" value="ECO:0007669"/>
    <property type="project" value="TreeGrafter"/>
</dbReference>
<dbReference type="GO" id="GO:0005737">
    <property type="term" value="C:cytoplasm"/>
    <property type="evidence" value="ECO:0007669"/>
    <property type="project" value="TreeGrafter"/>
</dbReference>
<evidence type="ECO:0000313" key="9">
    <source>
        <dbReference type="Proteomes" id="UP000636800"/>
    </source>
</evidence>
<name>A0A835UDY3_VANPL</name>
<dbReference type="GO" id="GO:0007165">
    <property type="term" value="P:signal transduction"/>
    <property type="evidence" value="ECO:0007669"/>
    <property type="project" value="TreeGrafter"/>
</dbReference>
<dbReference type="GO" id="GO:0010389">
    <property type="term" value="P:regulation of G2/M transition of mitotic cell cycle"/>
    <property type="evidence" value="ECO:0007669"/>
    <property type="project" value="TreeGrafter"/>
</dbReference>
<proteinExistence type="predicted"/>
<keyword evidence="3" id="KW-0547">Nucleotide-binding</keyword>
<sequence>MEKYEMQELVGYGGCGKVYRAWDKEKKQMVAIKIAHLTVDDGIPDTALREISLLQSLSDSIYVVRLLNVDYSEANGKRHLCLVLENMDIDLKKYIDSRTRMSNVPIIPPSDVKTSVSNRDLKPENILMDISRGILKIADFGLGRTITTPEDYSPEVVTLWYRALRCFLIFPIQPEWTCGLLDAFLKMLQYNPTNRISAAMALEHPYFDNLDKSEY</sequence>
<dbReference type="Proteomes" id="UP000636800">
    <property type="component" value="Chromosome 12"/>
</dbReference>
<dbReference type="InterPro" id="IPR050108">
    <property type="entry name" value="CDK"/>
</dbReference>
<dbReference type="AlphaFoldDB" id="A0A835UDY3"/>
<comment type="caution">
    <text evidence="8">The sequence shown here is derived from an EMBL/GenBank/DDBJ whole genome shotgun (WGS) entry which is preliminary data.</text>
</comment>
<dbReference type="GO" id="GO:0004693">
    <property type="term" value="F:cyclin-dependent protein serine/threonine kinase activity"/>
    <property type="evidence" value="ECO:0007669"/>
    <property type="project" value="TreeGrafter"/>
</dbReference>
<feature type="domain" description="Protein kinase" evidence="7">
    <location>
        <begin position="4"/>
        <end position="215"/>
    </location>
</feature>
<dbReference type="GO" id="GO:0005524">
    <property type="term" value="F:ATP binding"/>
    <property type="evidence" value="ECO:0007669"/>
    <property type="project" value="UniProtKB-KW"/>
</dbReference>
<evidence type="ECO:0000256" key="2">
    <source>
        <dbReference type="ARBA" id="ARBA00022679"/>
    </source>
</evidence>
<protein>
    <recommendedName>
        <fullName evidence="7">Protein kinase domain-containing protein</fullName>
    </recommendedName>
</protein>
<reference evidence="8 9" key="1">
    <citation type="journal article" date="2020" name="Nat. Food">
        <title>A phased Vanilla planifolia genome enables genetic improvement of flavour and production.</title>
        <authorList>
            <person name="Hasing T."/>
            <person name="Tang H."/>
            <person name="Brym M."/>
            <person name="Khazi F."/>
            <person name="Huang T."/>
            <person name="Chambers A.H."/>
        </authorList>
    </citation>
    <scope>NUCLEOTIDE SEQUENCE [LARGE SCALE GENOMIC DNA]</scope>
    <source>
        <tissue evidence="8">Leaf</tissue>
    </source>
</reference>
<comment type="catalytic activity">
    <reaction evidence="6">
        <text>[DNA-directed RNA polymerase] + ATP = phospho-[DNA-directed RNA polymerase] + ADP + H(+)</text>
        <dbReference type="Rhea" id="RHEA:10216"/>
        <dbReference type="Rhea" id="RHEA-COMP:11321"/>
        <dbReference type="Rhea" id="RHEA-COMP:11322"/>
        <dbReference type="ChEBI" id="CHEBI:15378"/>
        <dbReference type="ChEBI" id="CHEBI:30616"/>
        <dbReference type="ChEBI" id="CHEBI:43176"/>
        <dbReference type="ChEBI" id="CHEBI:68546"/>
        <dbReference type="ChEBI" id="CHEBI:456216"/>
        <dbReference type="EC" id="2.7.11.23"/>
    </reaction>
</comment>
<keyword evidence="1" id="KW-0723">Serine/threonine-protein kinase</keyword>
<dbReference type="PANTHER" id="PTHR24056">
    <property type="entry name" value="CELL DIVISION PROTEIN KINASE"/>
    <property type="match status" value="1"/>
</dbReference>
<evidence type="ECO:0000256" key="4">
    <source>
        <dbReference type="ARBA" id="ARBA00022777"/>
    </source>
</evidence>
<dbReference type="PANTHER" id="PTHR24056:SF254">
    <property type="entry name" value="CYCLIN-DEPENDENT KINASE 2"/>
    <property type="match status" value="1"/>
</dbReference>
<accession>A0A835UDY3</accession>
<dbReference type="SUPFAM" id="SSF56112">
    <property type="entry name" value="Protein kinase-like (PK-like)"/>
    <property type="match status" value="1"/>
</dbReference>
<dbReference type="GO" id="GO:0008353">
    <property type="term" value="F:RNA polymerase II CTD heptapeptide repeat kinase activity"/>
    <property type="evidence" value="ECO:0007669"/>
    <property type="project" value="UniProtKB-EC"/>
</dbReference>
<dbReference type="EMBL" id="JADCNL010000012">
    <property type="protein sequence ID" value="KAG0457718.1"/>
    <property type="molecule type" value="Genomic_DNA"/>
</dbReference>
<dbReference type="GO" id="GO:0000082">
    <property type="term" value="P:G1/S transition of mitotic cell cycle"/>
    <property type="evidence" value="ECO:0007669"/>
    <property type="project" value="TreeGrafter"/>
</dbReference>
<dbReference type="InterPro" id="IPR011009">
    <property type="entry name" value="Kinase-like_dom_sf"/>
</dbReference>
<keyword evidence="9" id="KW-1185">Reference proteome</keyword>
<dbReference type="OrthoDB" id="666604at2759"/>
<evidence type="ECO:0000259" key="7">
    <source>
        <dbReference type="PROSITE" id="PS50011"/>
    </source>
</evidence>
<dbReference type="GO" id="GO:0030332">
    <property type="term" value="F:cyclin binding"/>
    <property type="evidence" value="ECO:0007669"/>
    <property type="project" value="TreeGrafter"/>
</dbReference>
<dbReference type="PROSITE" id="PS50011">
    <property type="entry name" value="PROTEIN_KINASE_DOM"/>
    <property type="match status" value="1"/>
</dbReference>
<keyword evidence="2" id="KW-0808">Transferase</keyword>
<evidence type="ECO:0000256" key="5">
    <source>
        <dbReference type="ARBA" id="ARBA00022840"/>
    </source>
</evidence>
<evidence type="ECO:0000256" key="3">
    <source>
        <dbReference type="ARBA" id="ARBA00022741"/>
    </source>
</evidence>
<dbReference type="SMART" id="SM00220">
    <property type="entry name" value="S_TKc"/>
    <property type="match status" value="1"/>
</dbReference>
<evidence type="ECO:0000313" key="8">
    <source>
        <dbReference type="EMBL" id="KAG0457718.1"/>
    </source>
</evidence>
<dbReference type="Pfam" id="PF00069">
    <property type="entry name" value="Pkinase"/>
    <property type="match status" value="2"/>
</dbReference>
<keyword evidence="5" id="KW-0067">ATP-binding</keyword>
<dbReference type="Gene3D" id="1.10.510.10">
    <property type="entry name" value="Transferase(Phosphotransferase) domain 1"/>
    <property type="match status" value="2"/>
</dbReference>
<organism evidence="8 9">
    <name type="scientific">Vanilla planifolia</name>
    <name type="common">Vanilla</name>
    <dbReference type="NCBI Taxonomy" id="51239"/>
    <lineage>
        <taxon>Eukaryota</taxon>
        <taxon>Viridiplantae</taxon>
        <taxon>Streptophyta</taxon>
        <taxon>Embryophyta</taxon>
        <taxon>Tracheophyta</taxon>
        <taxon>Spermatophyta</taxon>
        <taxon>Magnoliopsida</taxon>
        <taxon>Liliopsida</taxon>
        <taxon>Asparagales</taxon>
        <taxon>Orchidaceae</taxon>
        <taxon>Vanilloideae</taxon>
        <taxon>Vanilleae</taxon>
        <taxon>Vanilla</taxon>
    </lineage>
</organism>